<dbReference type="Proteomes" id="UP001596036">
    <property type="component" value="Unassembled WGS sequence"/>
</dbReference>
<feature type="region of interest" description="Disordered" evidence="1">
    <location>
        <begin position="110"/>
        <end position="134"/>
    </location>
</feature>
<reference evidence="3" key="1">
    <citation type="journal article" date="2019" name="Int. J. Syst. Evol. Microbiol.">
        <title>The Global Catalogue of Microorganisms (GCM) 10K type strain sequencing project: providing services to taxonomists for standard genome sequencing and annotation.</title>
        <authorList>
            <consortium name="The Broad Institute Genomics Platform"/>
            <consortium name="The Broad Institute Genome Sequencing Center for Infectious Disease"/>
            <person name="Wu L."/>
            <person name="Ma J."/>
        </authorList>
    </citation>
    <scope>NUCLEOTIDE SEQUENCE [LARGE SCALE GENOMIC DNA]</scope>
    <source>
        <strain evidence="3">KACC 11407</strain>
    </source>
</reference>
<sequence>MGFKQLLTKVQQAEAALETRERRVAAEWRHLQATWRDAWTPGRVVIAGLVSGFLVGRAQPLRAVARSGQWMQLVTMLSGLFAGGSAQVAAEQAGEAADTAESVADAVVPDAVPPNAVSPQAPASTASSTSSARS</sequence>
<name>A0ABW0SNJ4_9GAMM</name>
<dbReference type="EMBL" id="JBHSNM010000002">
    <property type="protein sequence ID" value="MFC5570185.1"/>
    <property type="molecule type" value="Genomic_DNA"/>
</dbReference>
<protein>
    <recommendedName>
        <fullName evidence="4">Protein sip-5</fullName>
    </recommendedName>
</protein>
<accession>A0ABW0SNJ4</accession>
<keyword evidence="3" id="KW-1185">Reference proteome</keyword>
<comment type="caution">
    <text evidence="2">The sequence shown here is derived from an EMBL/GenBank/DDBJ whole genome shotgun (WGS) entry which is preliminary data.</text>
</comment>
<evidence type="ECO:0000313" key="3">
    <source>
        <dbReference type="Proteomes" id="UP001596036"/>
    </source>
</evidence>
<evidence type="ECO:0000313" key="2">
    <source>
        <dbReference type="EMBL" id="MFC5570185.1"/>
    </source>
</evidence>
<evidence type="ECO:0000256" key="1">
    <source>
        <dbReference type="SAM" id="MobiDB-lite"/>
    </source>
</evidence>
<gene>
    <name evidence="2" type="ORF">ACFPN1_08955</name>
</gene>
<proteinExistence type="predicted"/>
<organism evidence="2 3">
    <name type="scientific">Lysobacter yangpyeongensis</name>
    <dbReference type="NCBI Taxonomy" id="346182"/>
    <lineage>
        <taxon>Bacteria</taxon>
        <taxon>Pseudomonadati</taxon>
        <taxon>Pseudomonadota</taxon>
        <taxon>Gammaproteobacteria</taxon>
        <taxon>Lysobacterales</taxon>
        <taxon>Lysobacteraceae</taxon>
        <taxon>Lysobacter</taxon>
    </lineage>
</organism>
<evidence type="ECO:0008006" key="4">
    <source>
        <dbReference type="Google" id="ProtNLM"/>
    </source>
</evidence>
<dbReference type="RefSeq" id="WP_386754541.1">
    <property type="nucleotide sequence ID" value="NZ_JBHSNM010000002.1"/>
</dbReference>